<dbReference type="KEGG" id="kbs:EPA93_45880"/>
<name>A0A4P6K3Q6_KTERU</name>
<dbReference type="AlphaFoldDB" id="A0A4P6K3Q6"/>
<dbReference type="PANTHER" id="PTHR37315:SF1">
    <property type="entry name" value="UPF0311 PROTEIN BLR7842"/>
    <property type="match status" value="1"/>
</dbReference>
<reference evidence="1 2" key="1">
    <citation type="submission" date="2019-01" db="EMBL/GenBank/DDBJ databases">
        <title>Ktedonosporobacter rubrisoli SCAWS-G2.</title>
        <authorList>
            <person name="Huang Y."/>
            <person name="Yan B."/>
        </authorList>
    </citation>
    <scope>NUCLEOTIDE SEQUENCE [LARGE SCALE GENOMIC DNA]</scope>
    <source>
        <strain evidence="1 2">SCAWS-G2</strain>
    </source>
</reference>
<dbReference type="Proteomes" id="UP000290365">
    <property type="component" value="Chromosome"/>
</dbReference>
<dbReference type="Gene3D" id="2.40.160.20">
    <property type="match status" value="1"/>
</dbReference>
<dbReference type="InterPro" id="IPR020915">
    <property type="entry name" value="UPF0311"/>
</dbReference>
<accession>A0A4P6K3Q6</accession>
<evidence type="ECO:0000313" key="2">
    <source>
        <dbReference type="Proteomes" id="UP000290365"/>
    </source>
</evidence>
<keyword evidence="2" id="KW-1185">Reference proteome</keyword>
<organism evidence="1 2">
    <name type="scientific">Ktedonosporobacter rubrisoli</name>
    <dbReference type="NCBI Taxonomy" id="2509675"/>
    <lineage>
        <taxon>Bacteria</taxon>
        <taxon>Bacillati</taxon>
        <taxon>Chloroflexota</taxon>
        <taxon>Ktedonobacteria</taxon>
        <taxon>Ktedonobacterales</taxon>
        <taxon>Ktedonosporobacteraceae</taxon>
        <taxon>Ktedonosporobacter</taxon>
    </lineage>
</organism>
<sequence>MGEFEGPHFKGKVLPGSGEWLLIRPDGTAELDVRATLQTEDGAAIYTQYRGYLTNIFQVGTPWLAGESVDHEAYRCAVTATFETGARQYEWLHHVVVIGSVKLTQGGISYQFFSVK</sequence>
<evidence type="ECO:0000313" key="1">
    <source>
        <dbReference type="EMBL" id="QBD82908.1"/>
    </source>
</evidence>
<dbReference type="EMBL" id="CP035758">
    <property type="protein sequence ID" value="QBD82908.1"/>
    <property type="molecule type" value="Genomic_DNA"/>
</dbReference>
<protein>
    <submittedName>
        <fullName evidence="1">DUF3237 domain-containing protein</fullName>
    </submittedName>
</protein>
<dbReference type="OrthoDB" id="572332at2"/>
<dbReference type="Pfam" id="PF11578">
    <property type="entry name" value="DUF3237"/>
    <property type="match status" value="1"/>
</dbReference>
<dbReference type="PANTHER" id="PTHR37315">
    <property type="entry name" value="UPF0311 PROTEIN BLR7842"/>
    <property type="match status" value="1"/>
</dbReference>
<gene>
    <name evidence="1" type="ORF">EPA93_45880</name>
</gene>
<proteinExistence type="predicted"/>